<keyword evidence="2" id="KW-1185">Reference proteome</keyword>
<feature type="non-terminal residue" evidence="1">
    <location>
        <position position="1"/>
    </location>
</feature>
<evidence type="ECO:0000313" key="2">
    <source>
        <dbReference type="Proteomes" id="UP001057452"/>
    </source>
</evidence>
<dbReference type="Proteomes" id="UP001057452">
    <property type="component" value="Chromosome 24"/>
</dbReference>
<sequence>RSFRVINELSAVLMFPTEAWRGQMSSMDFRGRLSSFGDATVPSETMRTHTLGAPTVVFISLLWPLLAVLDVGVAAAEVDPSEGIPFMGGNYNGHPMLYFNRAEVEELQYAAGGTHSDMARRIREAGETMLEHPELYLPPWSPAEFSARWNELYGNNLGVLSMFCLLYPHRAGALDLAKDYMERMAAQPSWLVKDAPWDEVPLAHSLVGFATAYDFLYEFLNKGQQERFLQVIGNASRLMYEKSYVRGWGFQYLHNHQPTNCVALLTGSLVYMTQVGLTSQITVGLTSQITVGLTSQITVGLTSQITVGLTSHITVGLTSHITVGLTSHITVGLTSHITVGLTSHITVGLTSHITVGLTSHITGNNRTLRSRSLTSLCGAQEKAAPPQPGGCITVVGQSTVGSGHIRNELGEFLFDGKYLPCVGPNQTVFGCSCWPDSSRTVAAVCMWPLVPRVQSVCVPVCERKHGAVSAGCYLQEAYLWTKQVLSIMEKSMVLLQDVTDGSLYEGVAYGTYTTRSLFQYMFLVQRHFSISHFDHPWLLQHFAFLYRTVLPGFQRTVAIADSNYNWFYGPESQLVFLDRYVLRNGSGNWLADLIHQNRVIEGPGQAGKGQRWCTLHTEFIWYDPGLFPKPPSDFGTSQLHHFEDWGVVTYGSALPADTNRTFLSFKAGKLGGRAIFDIVHKNKYKEWIKGWRNFNAGHEHPDQNTFTFVPNGVPFITEALYGPKYTLLNNALLFSSDVPGSCFKPWAGQVTEACDSKWLKYKVGLAADAQGRVEAAMERQGMVFIRGEGHSSPTRAMSAFFHNTELPFRSTKIDGVHGAFVSHGEDNYKMFWMDDTGYSSKGVVGYWNYPRGYPYNGSNYVNVTMPLRYPHTRVAYIFYGPGVDVQSFSLRGDDQRVDIYLSTKEHTYTIYLLTGEVPSKPLFAMSAAAEEDSSPEEVEEYVNVVEDNLQHVKPVFQQMERHILGRVLNTASFRKTAERLLQFSDKKKTEEVEVNEKKARQKTTKRTDEDSPEEGEGDSRAFMDYTDGRKNRKGAFVKGRKFKEVQMVATEGSEGLSSTASYIRLFLLLNTATFFLLLAVLLTRFQRGRSLHTQRWFYTILLIDCFILLYLYSSCSHSQC</sequence>
<evidence type="ECO:0000313" key="1">
    <source>
        <dbReference type="EMBL" id="KAI4801957.1"/>
    </source>
</evidence>
<reference evidence="1" key="1">
    <citation type="submission" date="2022-05" db="EMBL/GenBank/DDBJ databases">
        <title>Chromosome-level genome of Chaenocephalus aceratus.</title>
        <authorList>
            <person name="Park H."/>
        </authorList>
    </citation>
    <scope>NUCLEOTIDE SEQUENCE</scope>
    <source>
        <strain evidence="1">KU_202001</strain>
    </source>
</reference>
<proteinExistence type="predicted"/>
<name>A0ACB9VQA2_CHAAC</name>
<protein>
    <submittedName>
        <fullName evidence="1">Uncharacterized protein</fullName>
    </submittedName>
</protein>
<dbReference type="EMBL" id="CM043808">
    <property type="protein sequence ID" value="KAI4801957.1"/>
    <property type="molecule type" value="Genomic_DNA"/>
</dbReference>
<gene>
    <name evidence="1" type="ORF">KUCAC02_019821</name>
</gene>
<accession>A0ACB9VQA2</accession>
<organism evidence="1 2">
    <name type="scientific">Chaenocephalus aceratus</name>
    <name type="common">Blackfin icefish</name>
    <name type="synonym">Chaenichthys aceratus</name>
    <dbReference type="NCBI Taxonomy" id="36190"/>
    <lineage>
        <taxon>Eukaryota</taxon>
        <taxon>Metazoa</taxon>
        <taxon>Chordata</taxon>
        <taxon>Craniata</taxon>
        <taxon>Vertebrata</taxon>
        <taxon>Euteleostomi</taxon>
        <taxon>Actinopterygii</taxon>
        <taxon>Neopterygii</taxon>
        <taxon>Teleostei</taxon>
        <taxon>Neoteleostei</taxon>
        <taxon>Acanthomorphata</taxon>
        <taxon>Eupercaria</taxon>
        <taxon>Perciformes</taxon>
        <taxon>Notothenioidei</taxon>
        <taxon>Channichthyidae</taxon>
        <taxon>Chaenocephalus</taxon>
    </lineage>
</organism>
<comment type="caution">
    <text evidence="1">The sequence shown here is derived from an EMBL/GenBank/DDBJ whole genome shotgun (WGS) entry which is preliminary data.</text>
</comment>